<comment type="function">
    <text evidence="7">Component of the pyruvate dehydrogenase (PDH) complex, that catalyzes the overall conversion of pyruvate to acetyl-CoA and CO(2).</text>
</comment>
<dbReference type="GO" id="GO:0004739">
    <property type="term" value="F:pyruvate dehydrogenase (acetyl-transferring) activity"/>
    <property type="evidence" value="ECO:0007669"/>
    <property type="project" value="UniProtKB-EC"/>
</dbReference>
<comment type="cofactor">
    <cofactor evidence="1 8">
        <name>Mg(2+)</name>
        <dbReference type="ChEBI" id="CHEBI:18420"/>
    </cofactor>
</comment>
<keyword evidence="5 7" id="KW-0786">Thiamine pyrophosphate</keyword>
<comment type="similarity">
    <text evidence="3">Belongs to the transketolase family.</text>
</comment>
<evidence type="ECO:0000256" key="4">
    <source>
        <dbReference type="ARBA" id="ARBA00017172"/>
    </source>
</evidence>
<evidence type="ECO:0000313" key="11">
    <source>
        <dbReference type="EMBL" id="ABG95108.1"/>
    </source>
</evidence>
<evidence type="ECO:0000256" key="3">
    <source>
        <dbReference type="ARBA" id="ARBA00007131"/>
    </source>
</evidence>
<reference evidence="12" key="1">
    <citation type="journal article" date="2006" name="Proc. Natl. Acad. Sci. U.S.A.">
        <title>The complete genome of Rhodococcus sp. RHA1 provides insights into a catabolic powerhouse.</title>
        <authorList>
            <person name="McLeod M.P."/>
            <person name="Warren R.L."/>
            <person name="Hsiao W.W.L."/>
            <person name="Araki N."/>
            <person name="Myhre M."/>
            <person name="Fernandes C."/>
            <person name="Miyazawa D."/>
            <person name="Wong W."/>
            <person name="Lillquist A.L."/>
            <person name="Wang D."/>
            <person name="Dosanjh M."/>
            <person name="Hara H."/>
            <person name="Petrescu A."/>
            <person name="Morin R.D."/>
            <person name="Yang G."/>
            <person name="Stott J.M."/>
            <person name="Schein J.E."/>
            <person name="Shin H."/>
            <person name="Smailus D."/>
            <person name="Siddiqui A.S."/>
            <person name="Marra M.A."/>
            <person name="Jones S.J.M."/>
            <person name="Holt R."/>
            <person name="Brinkman F.S.L."/>
            <person name="Miyauchi K."/>
            <person name="Fukuda M."/>
            <person name="Davies J.E."/>
            <person name="Mohn W.W."/>
            <person name="Eltis L.D."/>
        </authorList>
    </citation>
    <scope>NUCLEOTIDE SEQUENCE [LARGE SCALE GENOMIC DNA]</scope>
    <source>
        <strain evidence="12">RHA1</strain>
    </source>
</reference>
<organism evidence="11 12">
    <name type="scientific">Rhodococcus jostii (strain RHA1)</name>
    <dbReference type="NCBI Taxonomy" id="101510"/>
    <lineage>
        <taxon>Bacteria</taxon>
        <taxon>Bacillati</taxon>
        <taxon>Actinomycetota</taxon>
        <taxon>Actinomycetes</taxon>
        <taxon>Mycobacteriales</taxon>
        <taxon>Nocardiaceae</taxon>
        <taxon>Rhodococcus</taxon>
    </lineage>
</organism>
<dbReference type="PANTHER" id="PTHR43825">
    <property type="entry name" value="PYRUVATE DEHYDROGENASE E1 COMPONENT"/>
    <property type="match status" value="1"/>
</dbReference>
<proteinExistence type="inferred from homology"/>
<evidence type="ECO:0000256" key="5">
    <source>
        <dbReference type="ARBA" id="ARBA00023052"/>
    </source>
</evidence>
<dbReference type="PANTHER" id="PTHR43825:SF4">
    <property type="entry name" value="PYRUVATE DEHYDROGENASE E1 COMPONENT"/>
    <property type="match status" value="1"/>
</dbReference>
<dbReference type="SUPFAM" id="SSF52518">
    <property type="entry name" value="Thiamin diphosphate-binding fold (THDP-binding)"/>
    <property type="match status" value="2"/>
</dbReference>
<feature type="domain" description="Transketolase-like pyrimidine-binding" evidence="10">
    <location>
        <begin position="454"/>
        <end position="658"/>
    </location>
</feature>
<dbReference type="GO" id="GO:0000287">
    <property type="term" value="F:magnesium ion binding"/>
    <property type="evidence" value="ECO:0007669"/>
    <property type="project" value="UniProtKB-ARBA"/>
</dbReference>
<dbReference type="InterPro" id="IPR009014">
    <property type="entry name" value="Transketo_C/PFOR_II"/>
</dbReference>
<dbReference type="Pfam" id="PF00456">
    <property type="entry name" value="Transketolase_N"/>
    <property type="match status" value="1"/>
</dbReference>
<feature type="binding site" evidence="8">
    <location>
        <position position="209"/>
    </location>
    <ligand>
        <name>Mg(2+)</name>
        <dbReference type="ChEBI" id="CHEBI:18420"/>
    </ligand>
</feature>
<dbReference type="KEGG" id="rha:RHA1_ro03305"/>
<dbReference type="PIRSF" id="PIRSF000156">
    <property type="entry name" value="Pyruvate_dh_E1"/>
    <property type="match status" value="1"/>
</dbReference>
<keyword evidence="7 11" id="KW-0560">Oxidoreductase</keyword>
<sequence>MRSVPTGPPARHRRYASLTNWAEEDRIRCQELTGKDETMNDARTIDDHTAQLTPRAATPEALVEIEKRVLWLATSMIHHANRVRPNPTGLKVGGHQASCASMVSIMTSLWFEQLRPGDRVSVKPHASPVLHGINYLLGELDEKYLTTLREFGGLQSYPSRSKDPDPVDYSTGSVGIGATAPIWGAIARRYVNTQIGSAGTGRQYSLVGDAELDEGAVWEAILDTSVSELGEIVWIVDLNRQSLDRVVPNIAAGRLEAMFAAAGWQVITVKFGTLLESLFARTGGAALRTRILEMPNPEYQRLLRCDAEQVRVRLPGNGPDAAAIASLIADLDDDTLLRAIRNLGGHDLDALRAAYGQIDDTRPTVIIAYTIKGRGLPTQGHPQNHSSLLTVEQYEQLAAELGMDPANPWARFEAGSAAGRVCATTADRLRRNPVEPATPPAVPADIGRTPSGTSTTQAALGRALLDLSREAPDAAKRVVTVSPDVSSTTNLAGWLNKVGVWSPNERRNWFDDDAETIMHWREKPTGQHMELGIAETNLVGLMGELGATWSRWGQPLFPIGVMYDPFVERALEPWSYGIYAGGQSILVGTPSGVTLAAEGGAHQSIKTPSIGLEQPGCVSYEPAFAIDVEWTLLDSISRLGRPDGSSSYLRLSTRPVDQTLAAVPTDPAARERRRRQVVAGAYTLRHTEKPAVTLVGMGAMITETLTAADRLAEQGIAADVVCVTSPGLLFEAMQARRGLADGPSWILDQVFPADRAAPMVTVLDGHPHTLAFLAGINHVPGAALGVSKFGQVGSLDDVYLYHGIDTDSIVRAALDIS</sequence>
<dbReference type="Pfam" id="PF22613">
    <property type="entry name" value="Transketolase_C_1"/>
    <property type="match status" value="1"/>
</dbReference>
<dbReference type="InterPro" id="IPR051157">
    <property type="entry name" value="PDH/Transketolase"/>
</dbReference>
<dbReference type="Gene3D" id="3.40.50.970">
    <property type="match status" value="2"/>
</dbReference>
<dbReference type="PATRIC" id="fig|101510.16.peg.3330"/>
<dbReference type="SUPFAM" id="SSF52922">
    <property type="entry name" value="TK C-terminal domain-like"/>
    <property type="match status" value="1"/>
</dbReference>
<evidence type="ECO:0000256" key="1">
    <source>
        <dbReference type="ARBA" id="ARBA00001946"/>
    </source>
</evidence>
<evidence type="ECO:0000256" key="2">
    <source>
        <dbReference type="ARBA" id="ARBA00001964"/>
    </source>
</evidence>
<evidence type="ECO:0000256" key="6">
    <source>
        <dbReference type="ARBA" id="ARBA00051231"/>
    </source>
</evidence>
<accession>Q0SBH8</accession>
<dbReference type="InterPro" id="IPR029061">
    <property type="entry name" value="THDP-binding"/>
</dbReference>
<feature type="binding site" evidence="8">
    <location>
        <position position="239"/>
    </location>
    <ligand>
        <name>Mg(2+)</name>
        <dbReference type="ChEBI" id="CHEBI:18420"/>
    </ligand>
</feature>
<evidence type="ECO:0000259" key="10">
    <source>
        <dbReference type="SMART" id="SM00861"/>
    </source>
</evidence>
<evidence type="ECO:0000313" key="12">
    <source>
        <dbReference type="Proteomes" id="UP000008710"/>
    </source>
</evidence>
<dbReference type="EMBL" id="CP000431">
    <property type="protein sequence ID" value="ABG95108.1"/>
    <property type="molecule type" value="Genomic_DNA"/>
</dbReference>
<dbReference type="Proteomes" id="UP000008710">
    <property type="component" value="Chromosome"/>
</dbReference>
<dbReference type="InterPro" id="IPR005474">
    <property type="entry name" value="Transketolase_N"/>
</dbReference>
<name>Q0SBH8_RHOJR</name>
<protein>
    <recommendedName>
        <fullName evidence="4 7">Pyruvate dehydrogenase E1 component</fullName>
        <ecNumber evidence="7">1.2.4.1</ecNumber>
    </recommendedName>
</protein>
<dbReference type="InterPro" id="IPR041621">
    <property type="entry name" value="PDH_E1_M"/>
</dbReference>
<gene>
    <name evidence="11" type="ordered locus">RHA1_ro03305</name>
</gene>
<keyword evidence="8" id="KW-0460">Magnesium</keyword>
<dbReference type="Pfam" id="PF17831">
    <property type="entry name" value="PDH_E1_M"/>
    <property type="match status" value="1"/>
</dbReference>
<dbReference type="InterPro" id="IPR055152">
    <property type="entry name" value="Transketolase-like_C_2"/>
</dbReference>
<dbReference type="eggNOG" id="COG2609">
    <property type="taxonomic scope" value="Bacteria"/>
</dbReference>
<keyword evidence="8" id="KW-0479">Metal-binding</keyword>
<dbReference type="SMART" id="SM00861">
    <property type="entry name" value="Transket_pyr"/>
    <property type="match status" value="1"/>
</dbReference>
<evidence type="ECO:0000256" key="9">
    <source>
        <dbReference type="SAM" id="MobiDB-lite"/>
    </source>
</evidence>
<dbReference type="EC" id="1.2.4.1" evidence="7"/>
<dbReference type="HOGENOM" id="CLU_020309_0_0_11"/>
<evidence type="ECO:0000256" key="8">
    <source>
        <dbReference type="PIRSR" id="PIRSR000156-1"/>
    </source>
</evidence>
<evidence type="ECO:0000256" key="7">
    <source>
        <dbReference type="PIRNR" id="PIRNR000156"/>
    </source>
</evidence>
<feature type="binding site" evidence="8">
    <location>
        <position position="241"/>
    </location>
    <ligand>
        <name>Mg(2+)</name>
        <dbReference type="ChEBI" id="CHEBI:18420"/>
    </ligand>
</feature>
<dbReference type="AlphaFoldDB" id="Q0SBH8"/>
<dbReference type="Gene3D" id="3.40.50.920">
    <property type="match status" value="1"/>
</dbReference>
<dbReference type="InterPro" id="IPR004660">
    <property type="entry name" value="PDH_E1"/>
</dbReference>
<keyword evidence="7 11" id="KW-0670">Pyruvate</keyword>
<feature type="region of interest" description="Disordered" evidence="9">
    <location>
        <begin position="432"/>
        <end position="455"/>
    </location>
</feature>
<dbReference type="InterPro" id="IPR005475">
    <property type="entry name" value="Transketolase-like_Pyr-bd"/>
</dbReference>
<comment type="catalytic activity">
    <reaction evidence="6 7">
        <text>N(6)-[(R)-lipoyl]-L-lysyl-[protein] + pyruvate + H(+) = N(6)-[(R)-S(8)-acetyldihydrolipoyl]-L-lysyl-[protein] + CO2</text>
        <dbReference type="Rhea" id="RHEA:19189"/>
        <dbReference type="Rhea" id="RHEA-COMP:10474"/>
        <dbReference type="Rhea" id="RHEA-COMP:10478"/>
        <dbReference type="ChEBI" id="CHEBI:15361"/>
        <dbReference type="ChEBI" id="CHEBI:15378"/>
        <dbReference type="ChEBI" id="CHEBI:16526"/>
        <dbReference type="ChEBI" id="CHEBI:83099"/>
        <dbReference type="ChEBI" id="CHEBI:83111"/>
        <dbReference type="EC" id="1.2.4.1"/>
    </reaction>
</comment>
<comment type="cofactor">
    <cofactor evidence="2 7">
        <name>thiamine diphosphate</name>
        <dbReference type="ChEBI" id="CHEBI:58937"/>
    </cofactor>
</comment>